<dbReference type="EMBL" id="JACIDS010000004">
    <property type="protein sequence ID" value="MBB3932661.1"/>
    <property type="molecule type" value="Genomic_DNA"/>
</dbReference>
<dbReference type="GO" id="GO:0051782">
    <property type="term" value="P:negative regulation of cell division"/>
    <property type="evidence" value="ECO:0007669"/>
    <property type="project" value="TreeGrafter"/>
</dbReference>
<sequence length="432" mass="45954">MINLALDRTDDRAEGRDAGAARVDLSGVRPIPRVSIQAFCESSDFAAAIERAAADRRMSRAHVKAQAGGLAAAAEFYRSAPTPNLIVVETNLSAERLVPELDHLAEVCDAGTKVVVVGRANDVELYRQLIRRGVSEYLVAPVDSSEIIRSIADLYLDSAKAPLGRSIAFIGAKGGAGSSMVAHNVAWSIARSLQNDVVLADLDVAFGTAGLDFNQDPPQGVADAIHAPERLDDTFLDRLLTRCSDHLSLLAAPATLDRTCDFDEAAFEATIEVAQSGVPALILDVPHVWTGWVRRVLASADEIVLTAEPDLANLRNAKNLLDMMRTLRAGDVAPRLVINKQGMAKRPEIRVADFADALAIEPSAVIGFEPQLFGTASNNGQMIAETDPKSSAAAAFEQLAQLVCGKAEIKQKKASAIAPLLARLRGRKAGGA</sequence>
<dbReference type="InterPro" id="IPR011006">
    <property type="entry name" value="CheY-like_superfamily"/>
</dbReference>
<gene>
    <name evidence="3" type="ORF">GGR25_003719</name>
</gene>
<organism evidence="3 4">
    <name type="scientific">Kaistia hirudinis</name>
    <dbReference type="NCBI Taxonomy" id="1293440"/>
    <lineage>
        <taxon>Bacteria</taxon>
        <taxon>Pseudomonadati</taxon>
        <taxon>Pseudomonadota</taxon>
        <taxon>Alphaproteobacteria</taxon>
        <taxon>Hyphomicrobiales</taxon>
        <taxon>Kaistiaceae</taxon>
        <taxon>Kaistia</taxon>
    </lineage>
</organism>
<keyword evidence="4" id="KW-1185">Reference proteome</keyword>
<evidence type="ECO:0000256" key="1">
    <source>
        <dbReference type="ARBA" id="ARBA00022741"/>
    </source>
</evidence>
<dbReference type="InterPro" id="IPR050625">
    <property type="entry name" value="ParA/MinD_ATPase"/>
</dbReference>
<dbReference type="Gene3D" id="3.40.50.2300">
    <property type="match status" value="1"/>
</dbReference>
<name>A0A840AV38_9HYPH</name>
<dbReference type="SUPFAM" id="SSF52540">
    <property type="entry name" value="P-loop containing nucleoside triphosphate hydrolases"/>
    <property type="match status" value="1"/>
</dbReference>
<dbReference type="Proteomes" id="UP000553963">
    <property type="component" value="Unassembled WGS sequence"/>
</dbReference>
<evidence type="ECO:0000256" key="2">
    <source>
        <dbReference type="ARBA" id="ARBA00022840"/>
    </source>
</evidence>
<dbReference type="RefSeq" id="WP_183400265.1">
    <property type="nucleotide sequence ID" value="NZ_JACIDS010000004.1"/>
</dbReference>
<evidence type="ECO:0000313" key="3">
    <source>
        <dbReference type="EMBL" id="MBB3932661.1"/>
    </source>
</evidence>
<dbReference type="PANTHER" id="PTHR43384:SF6">
    <property type="entry name" value="SEPTUM SITE-DETERMINING PROTEIN MIND HOMOLOG, CHLOROPLASTIC"/>
    <property type="match status" value="1"/>
</dbReference>
<comment type="caution">
    <text evidence="3">The sequence shown here is derived from an EMBL/GenBank/DDBJ whole genome shotgun (WGS) entry which is preliminary data.</text>
</comment>
<dbReference type="InterPro" id="IPR027417">
    <property type="entry name" value="P-loop_NTPase"/>
</dbReference>
<dbReference type="GO" id="GO:0016887">
    <property type="term" value="F:ATP hydrolysis activity"/>
    <property type="evidence" value="ECO:0007669"/>
    <property type="project" value="TreeGrafter"/>
</dbReference>
<protein>
    <submittedName>
        <fullName evidence="3">Pilus assembly protein CpaE</fullName>
    </submittedName>
</protein>
<evidence type="ECO:0000313" key="4">
    <source>
        <dbReference type="Proteomes" id="UP000553963"/>
    </source>
</evidence>
<dbReference type="PANTHER" id="PTHR43384">
    <property type="entry name" value="SEPTUM SITE-DETERMINING PROTEIN MIND HOMOLOG, CHLOROPLASTIC-RELATED"/>
    <property type="match status" value="1"/>
</dbReference>
<dbReference type="GO" id="GO:0005829">
    <property type="term" value="C:cytosol"/>
    <property type="evidence" value="ECO:0007669"/>
    <property type="project" value="TreeGrafter"/>
</dbReference>
<dbReference type="AlphaFoldDB" id="A0A840AV38"/>
<proteinExistence type="predicted"/>
<reference evidence="3 4" key="1">
    <citation type="submission" date="2020-08" db="EMBL/GenBank/DDBJ databases">
        <title>Genomic Encyclopedia of Type Strains, Phase IV (KMG-IV): sequencing the most valuable type-strain genomes for metagenomic binning, comparative biology and taxonomic classification.</title>
        <authorList>
            <person name="Goeker M."/>
        </authorList>
    </citation>
    <scope>NUCLEOTIDE SEQUENCE [LARGE SCALE GENOMIC DNA]</scope>
    <source>
        <strain evidence="3 4">DSM 25966</strain>
    </source>
</reference>
<dbReference type="GO" id="GO:0005524">
    <property type="term" value="F:ATP binding"/>
    <property type="evidence" value="ECO:0007669"/>
    <property type="project" value="UniProtKB-KW"/>
</dbReference>
<dbReference type="SUPFAM" id="SSF52172">
    <property type="entry name" value="CheY-like"/>
    <property type="match status" value="1"/>
</dbReference>
<dbReference type="Gene3D" id="3.40.50.300">
    <property type="entry name" value="P-loop containing nucleotide triphosphate hydrolases"/>
    <property type="match status" value="1"/>
</dbReference>
<keyword evidence="1" id="KW-0547">Nucleotide-binding</keyword>
<accession>A0A840AV38</accession>
<keyword evidence="2" id="KW-0067">ATP-binding</keyword>
<dbReference type="GO" id="GO:0009898">
    <property type="term" value="C:cytoplasmic side of plasma membrane"/>
    <property type="evidence" value="ECO:0007669"/>
    <property type="project" value="TreeGrafter"/>
</dbReference>